<organism evidence="8 9">
    <name type="scientific">Humidesulfovibrio mexicanus</name>
    <dbReference type="NCBI Taxonomy" id="147047"/>
    <lineage>
        <taxon>Bacteria</taxon>
        <taxon>Pseudomonadati</taxon>
        <taxon>Thermodesulfobacteriota</taxon>
        <taxon>Desulfovibrionia</taxon>
        <taxon>Desulfovibrionales</taxon>
        <taxon>Desulfovibrionaceae</taxon>
        <taxon>Humidesulfovibrio</taxon>
    </lineage>
</organism>
<keyword evidence="3 6" id="KW-0812">Transmembrane</keyword>
<dbReference type="InterPro" id="IPR027379">
    <property type="entry name" value="CLS_N"/>
</dbReference>
<dbReference type="GO" id="GO:0005886">
    <property type="term" value="C:plasma membrane"/>
    <property type="evidence" value="ECO:0007669"/>
    <property type="project" value="UniProtKB-SubCell"/>
</dbReference>
<sequence>MFALPNLAPSQWAVILGAVGLFAAISLYSIWDAFHRDFGSSNAKFGWIQLAVMVPFFGGLAYLIFGRKRGRRL</sequence>
<keyword evidence="4 6" id="KW-1133">Transmembrane helix</keyword>
<dbReference type="Pfam" id="PF13396">
    <property type="entry name" value="PLDc_N"/>
    <property type="match status" value="1"/>
</dbReference>
<accession>A0A238XXE5</accession>
<dbReference type="AlphaFoldDB" id="A0A238XXE5"/>
<evidence type="ECO:0000313" key="8">
    <source>
        <dbReference type="EMBL" id="SNR62669.1"/>
    </source>
</evidence>
<evidence type="ECO:0000259" key="7">
    <source>
        <dbReference type="Pfam" id="PF13396"/>
    </source>
</evidence>
<dbReference type="Proteomes" id="UP000198324">
    <property type="component" value="Unassembled WGS sequence"/>
</dbReference>
<gene>
    <name evidence="8" type="ORF">SAMN04488503_0454</name>
</gene>
<dbReference type="EMBL" id="FZOC01000001">
    <property type="protein sequence ID" value="SNR62669.1"/>
    <property type="molecule type" value="Genomic_DNA"/>
</dbReference>
<evidence type="ECO:0000256" key="2">
    <source>
        <dbReference type="ARBA" id="ARBA00022475"/>
    </source>
</evidence>
<evidence type="ECO:0000256" key="6">
    <source>
        <dbReference type="SAM" id="Phobius"/>
    </source>
</evidence>
<evidence type="ECO:0000256" key="1">
    <source>
        <dbReference type="ARBA" id="ARBA00004651"/>
    </source>
</evidence>
<evidence type="ECO:0000256" key="3">
    <source>
        <dbReference type="ARBA" id="ARBA00022692"/>
    </source>
</evidence>
<feature type="transmembrane region" description="Helical" evidence="6">
    <location>
        <begin position="12"/>
        <end position="31"/>
    </location>
</feature>
<feature type="transmembrane region" description="Helical" evidence="6">
    <location>
        <begin position="46"/>
        <end position="65"/>
    </location>
</feature>
<comment type="subcellular location">
    <subcellularLocation>
        <location evidence="1">Cell membrane</location>
        <topology evidence="1">Multi-pass membrane protein</topology>
    </subcellularLocation>
</comment>
<dbReference type="OrthoDB" id="5348497at2"/>
<reference evidence="8 9" key="1">
    <citation type="submission" date="2017-06" db="EMBL/GenBank/DDBJ databases">
        <authorList>
            <person name="Kim H.J."/>
            <person name="Triplett B.A."/>
        </authorList>
    </citation>
    <scope>NUCLEOTIDE SEQUENCE [LARGE SCALE GENOMIC DNA]</scope>
    <source>
        <strain evidence="8 9">DSM 13116</strain>
    </source>
</reference>
<keyword evidence="2" id="KW-1003">Cell membrane</keyword>
<feature type="domain" description="Cardiolipin synthase N-terminal" evidence="7">
    <location>
        <begin position="24"/>
        <end position="67"/>
    </location>
</feature>
<protein>
    <submittedName>
        <fullName evidence="8">Phospholipase_D-nuclease N-terminal</fullName>
    </submittedName>
</protein>
<keyword evidence="9" id="KW-1185">Reference proteome</keyword>
<evidence type="ECO:0000256" key="4">
    <source>
        <dbReference type="ARBA" id="ARBA00022989"/>
    </source>
</evidence>
<dbReference type="RefSeq" id="WP_089271285.1">
    <property type="nucleotide sequence ID" value="NZ_FZOC01000001.1"/>
</dbReference>
<proteinExistence type="predicted"/>
<keyword evidence="5 6" id="KW-0472">Membrane</keyword>
<name>A0A238XXE5_9BACT</name>
<evidence type="ECO:0000256" key="5">
    <source>
        <dbReference type="ARBA" id="ARBA00023136"/>
    </source>
</evidence>
<evidence type="ECO:0000313" key="9">
    <source>
        <dbReference type="Proteomes" id="UP000198324"/>
    </source>
</evidence>